<keyword evidence="1" id="KW-0812">Transmembrane</keyword>
<feature type="transmembrane region" description="Helical" evidence="1">
    <location>
        <begin position="139"/>
        <end position="159"/>
    </location>
</feature>
<name>A0A0S4XM54_9BACT</name>
<keyword evidence="1" id="KW-0472">Membrane</keyword>
<dbReference type="Pfam" id="PF04238">
    <property type="entry name" value="DUF420"/>
    <property type="match status" value="1"/>
</dbReference>
<dbReference type="EMBL" id="FAXN01000017">
    <property type="protein sequence ID" value="CUV65134.1"/>
    <property type="molecule type" value="Genomic_DNA"/>
</dbReference>
<keyword evidence="1" id="KW-1133">Transmembrane helix</keyword>
<evidence type="ECO:0000256" key="1">
    <source>
        <dbReference type="SAM" id="Phobius"/>
    </source>
</evidence>
<feature type="transmembrane region" description="Helical" evidence="1">
    <location>
        <begin position="90"/>
        <end position="109"/>
    </location>
</feature>
<organism evidence="2">
    <name type="scientific">Sulfurovum sp. enrichment culture clone C5</name>
    <dbReference type="NCBI Taxonomy" id="497650"/>
    <lineage>
        <taxon>Bacteria</taxon>
        <taxon>Pseudomonadati</taxon>
        <taxon>Campylobacterota</taxon>
        <taxon>Epsilonproteobacteria</taxon>
        <taxon>Campylobacterales</taxon>
        <taxon>Sulfurovaceae</taxon>
        <taxon>Sulfurovum</taxon>
        <taxon>environmental samples</taxon>
    </lineage>
</organism>
<evidence type="ECO:0008006" key="3">
    <source>
        <dbReference type="Google" id="ProtNLM"/>
    </source>
</evidence>
<reference evidence="2" key="1">
    <citation type="submission" date="2015-11" db="EMBL/GenBank/DDBJ databases">
        <authorList>
            <person name="Zhang Y."/>
            <person name="Guo Z."/>
        </authorList>
    </citation>
    <scope>NUCLEOTIDE SEQUENCE</scope>
    <source>
        <strain evidence="2">BN30871</strain>
    </source>
</reference>
<feature type="transmembrane region" description="Helical" evidence="1">
    <location>
        <begin position="15"/>
        <end position="41"/>
    </location>
</feature>
<dbReference type="AlphaFoldDB" id="A0A0S4XM54"/>
<evidence type="ECO:0000313" key="2">
    <source>
        <dbReference type="EMBL" id="CUV65134.1"/>
    </source>
</evidence>
<sequence>MMDYMFKTGFLSTNAPFFMDIVTIIVALLPLLIFIATSFAINGKYKSHKFAQIFIFIVSVIVVGYFEYGVRIGGGFEKFAKDSSLPYHFLFYFLIFHVFIAITTLLLWIRTIYYGLDSNYHFKLSSFSPTRHAKMGKKLSRWIILTSVTGIMVYIFLFMF</sequence>
<accession>A0A0S4XM54</accession>
<gene>
    <name evidence="2" type="ORF">BN3087_190006</name>
</gene>
<dbReference type="InterPro" id="IPR007352">
    <property type="entry name" value="DUF420"/>
</dbReference>
<feature type="transmembrane region" description="Helical" evidence="1">
    <location>
        <begin position="53"/>
        <end position="70"/>
    </location>
</feature>
<protein>
    <recommendedName>
        <fullName evidence="3">DUF420 domain-containing protein</fullName>
    </recommendedName>
</protein>
<proteinExistence type="predicted"/>